<proteinExistence type="predicted"/>
<protein>
    <submittedName>
        <fullName evidence="1">Uncharacterized protein</fullName>
    </submittedName>
</protein>
<accession>A0A507Z7Q7</accession>
<reference evidence="1 2" key="1">
    <citation type="submission" date="2019-06" db="EMBL/GenBank/DDBJ databases">
        <title>Flavibacter putida gen. nov., sp. nov., a novel marine bacterium of the family Flavobacteriaceae isolated from coastal seawater.</title>
        <authorList>
            <person name="Feng X."/>
        </authorList>
    </citation>
    <scope>NUCLEOTIDE SEQUENCE [LARGE SCALE GENOMIC DNA]</scope>
    <source>
        <strain evidence="1 2">PLHSN227</strain>
    </source>
</reference>
<evidence type="ECO:0000313" key="2">
    <source>
        <dbReference type="Proteomes" id="UP000317169"/>
    </source>
</evidence>
<dbReference type="RefSeq" id="WP_141422766.1">
    <property type="nucleotide sequence ID" value="NZ_VIAR01000019.1"/>
</dbReference>
<evidence type="ECO:0000313" key="1">
    <source>
        <dbReference type="EMBL" id="TQD33500.1"/>
    </source>
</evidence>
<keyword evidence="2" id="KW-1185">Reference proteome</keyword>
<gene>
    <name evidence="1" type="ORF">FKR84_13075</name>
</gene>
<sequence>MKNFKRYWGEYRILEDEINVFYAIIVSREIKHRSENTPNKTGTFITMQRESHFGEDDNIGSKYDYNRA</sequence>
<dbReference type="EMBL" id="VIAR01000019">
    <property type="protein sequence ID" value="TQD33500.1"/>
    <property type="molecule type" value="Genomic_DNA"/>
</dbReference>
<name>A0A507Z7Q7_9FLAO</name>
<dbReference type="Proteomes" id="UP000317169">
    <property type="component" value="Unassembled WGS sequence"/>
</dbReference>
<comment type="caution">
    <text evidence="1">The sequence shown here is derived from an EMBL/GenBank/DDBJ whole genome shotgun (WGS) entry which is preliminary data.</text>
</comment>
<dbReference type="AlphaFoldDB" id="A0A507Z7Q7"/>
<dbReference type="OrthoDB" id="9806359at2"/>
<organism evidence="1 2">
    <name type="scientific">Haloflavibacter putidus</name>
    <dbReference type="NCBI Taxonomy" id="2576776"/>
    <lineage>
        <taxon>Bacteria</taxon>
        <taxon>Pseudomonadati</taxon>
        <taxon>Bacteroidota</taxon>
        <taxon>Flavobacteriia</taxon>
        <taxon>Flavobacteriales</taxon>
        <taxon>Flavobacteriaceae</taxon>
        <taxon>Haloflavibacter</taxon>
    </lineage>
</organism>